<protein>
    <submittedName>
        <fullName evidence="1">Uncharacterized protein</fullName>
    </submittedName>
</protein>
<evidence type="ECO:0000313" key="2">
    <source>
        <dbReference type="Proteomes" id="UP000265520"/>
    </source>
</evidence>
<dbReference type="Proteomes" id="UP000265520">
    <property type="component" value="Unassembled WGS sequence"/>
</dbReference>
<feature type="non-terminal residue" evidence="1">
    <location>
        <position position="55"/>
    </location>
</feature>
<accession>A0A392RL36</accession>
<dbReference type="EMBL" id="LXQA010243660">
    <property type="protein sequence ID" value="MCI37353.1"/>
    <property type="molecule type" value="Genomic_DNA"/>
</dbReference>
<proteinExistence type="predicted"/>
<evidence type="ECO:0000313" key="1">
    <source>
        <dbReference type="EMBL" id="MCI37353.1"/>
    </source>
</evidence>
<dbReference type="AlphaFoldDB" id="A0A392RL36"/>
<sequence>MMSTMRSNYRLLQENLIGLAKAVESSSQLGTKGYAHVLKRAVAYASGLPLALEVI</sequence>
<keyword evidence="2" id="KW-1185">Reference proteome</keyword>
<name>A0A392RL36_9FABA</name>
<comment type="caution">
    <text evidence="1">The sequence shown here is derived from an EMBL/GenBank/DDBJ whole genome shotgun (WGS) entry which is preliminary data.</text>
</comment>
<reference evidence="1 2" key="1">
    <citation type="journal article" date="2018" name="Front. Plant Sci.">
        <title>Red Clover (Trifolium pratense) and Zigzag Clover (T. medium) - A Picture of Genomic Similarities and Differences.</title>
        <authorList>
            <person name="Dluhosova J."/>
            <person name="Istvanek J."/>
            <person name="Nedelnik J."/>
            <person name="Repkova J."/>
        </authorList>
    </citation>
    <scope>NUCLEOTIDE SEQUENCE [LARGE SCALE GENOMIC DNA]</scope>
    <source>
        <strain evidence="2">cv. 10/8</strain>
        <tissue evidence="1">Leaf</tissue>
    </source>
</reference>
<organism evidence="1 2">
    <name type="scientific">Trifolium medium</name>
    <dbReference type="NCBI Taxonomy" id="97028"/>
    <lineage>
        <taxon>Eukaryota</taxon>
        <taxon>Viridiplantae</taxon>
        <taxon>Streptophyta</taxon>
        <taxon>Embryophyta</taxon>
        <taxon>Tracheophyta</taxon>
        <taxon>Spermatophyta</taxon>
        <taxon>Magnoliopsida</taxon>
        <taxon>eudicotyledons</taxon>
        <taxon>Gunneridae</taxon>
        <taxon>Pentapetalae</taxon>
        <taxon>rosids</taxon>
        <taxon>fabids</taxon>
        <taxon>Fabales</taxon>
        <taxon>Fabaceae</taxon>
        <taxon>Papilionoideae</taxon>
        <taxon>50 kb inversion clade</taxon>
        <taxon>NPAAA clade</taxon>
        <taxon>Hologalegina</taxon>
        <taxon>IRL clade</taxon>
        <taxon>Trifolieae</taxon>
        <taxon>Trifolium</taxon>
    </lineage>
</organism>